<sequence>MRPDGDPEPDDYGLPRVDVVVPDDARELDRDVVAYHREERRRRRRDRTRRLLRPFTRYGVAIPIIAGALLVALVSGALMTVFGPRPAPRPTGSLLAPHPSAAPGRLGGLLPAGNVTEVSGERRTTALRELRPGVIGIVPPACGCERLVAELAARTREYELNFWMAADRRKDPAPAAETLKDLQALAGSAHGGTPRIIDDGQGILAGTYGRPPGSPGLTAVLVQPDGVVAHVLYAPQPGPELTEKVKSLS</sequence>
<feature type="transmembrane region" description="Helical" evidence="1">
    <location>
        <begin position="55"/>
        <end position="82"/>
    </location>
</feature>
<evidence type="ECO:0000313" key="3">
    <source>
        <dbReference type="Proteomes" id="UP001501231"/>
    </source>
</evidence>
<keyword evidence="3" id="KW-1185">Reference proteome</keyword>
<gene>
    <name evidence="2" type="ORF">GCM10010191_43020</name>
</gene>
<keyword evidence="1" id="KW-1133">Transmembrane helix</keyword>
<dbReference type="Proteomes" id="UP001501231">
    <property type="component" value="Unassembled WGS sequence"/>
</dbReference>
<evidence type="ECO:0000313" key="2">
    <source>
        <dbReference type="EMBL" id="GAA2425966.1"/>
    </source>
</evidence>
<protein>
    <recommendedName>
        <fullName evidence="4">Thioredoxin domain-containing protein</fullName>
    </recommendedName>
</protein>
<dbReference type="RefSeq" id="WP_344591060.1">
    <property type="nucleotide sequence ID" value="NZ_BAAARW010000016.1"/>
</dbReference>
<reference evidence="2 3" key="1">
    <citation type="journal article" date="2019" name="Int. J. Syst. Evol. Microbiol.">
        <title>The Global Catalogue of Microorganisms (GCM) 10K type strain sequencing project: providing services to taxonomists for standard genome sequencing and annotation.</title>
        <authorList>
            <consortium name="The Broad Institute Genomics Platform"/>
            <consortium name="The Broad Institute Genome Sequencing Center for Infectious Disease"/>
            <person name="Wu L."/>
            <person name="Ma J."/>
        </authorList>
    </citation>
    <scope>NUCLEOTIDE SEQUENCE [LARGE SCALE GENOMIC DNA]</scope>
    <source>
        <strain evidence="2 3">JCM 3325</strain>
    </source>
</reference>
<keyword evidence="1" id="KW-0812">Transmembrane</keyword>
<evidence type="ECO:0000256" key="1">
    <source>
        <dbReference type="SAM" id="Phobius"/>
    </source>
</evidence>
<evidence type="ECO:0008006" key="4">
    <source>
        <dbReference type="Google" id="ProtNLM"/>
    </source>
</evidence>
<organism evidence="2 3">
    <name type="scientific">Actinomadura vinacea</name>
    <dbReference type="NCBI Taxonomy" id="115336"/>
    <lineage>
        <taxon>Bacteria</taxon>
        <taxon>Bacillati</taxon>
        <taxon>Actinomycetota</taxon>
        <taxon>Actinomycetes</taxon>
        <taxon>Streptosporangiales</taxon>
        <taxon>Thermomonosporaceae</taxon>
        <taxon>Actinomadura</taxon>
    </lineage>
</organism>
<keyword evidence="1" id="KW-0472">Membrane</keyword>
<name>A0ABN3JB00_9ACTN</name>
<dbReference type="EMBL" id="BAAARW010000016">
    <property type="protein sequence ID" value="GAA2425966.1"/>
    <property type="molecule type" value="Genomic_DNA"/>
</dbReference>
<comment type="caution">
    <text evidence="2">The sequence shown here is derived from an EMBL/GenBank/DDBJ whole genome shotgun (WGS) entry which is preliminary data.</text>
</comment>
<proteinExistence type="predicted"/>
<accession>A0ABN3JB00</accession>